<comment type="similarity">
    <text evidence="1 2">Belongs to the Iojap/RsfS family.</text>
</comment>
<comment type="subunit">
    <text evidence="2">Interacts with ribosomal protein uL14 (rplN).</text>
</comment>
<organism evidence="3 4">
    <name type="scientific">Microbacterium enclense</name>
    <dbReference type="NCBI Taxonomy" id="993073"/>
    <lineage>
        <taxon>Bacteria</taxon>
        <taxon>Bacillati</taxon>
        <taxon>Actinomycetota</taxon>
        <taxon>Actinomycetes</taxon>
        <taxon>Micrococcales</taxon>
        <taxon>Microbacteriaceae</taxon>
        <taxon>Microbacterium</taxon>
    </lineage>
</organism>
<dbReference type="EMBL" id="RBZY01000013">
    <property type="protein sequence ID" value="RWR20900.1"/>
    <property type="molecule type" value="Genomic_DNA"/>
</dbReference>
<evidence type="ECO:0000313" key="4">
    <source>
        <dbReference type="Proteomes" id="UP000285970"/>
    </source>
</evidence>
<dbReference type="InterPro" id="IPR004394">
    <property type="entry name" value="Iojap/RsfS/C7orf30"/>
</dbReference>
<dbReference type="GO" id="GO:0043023">
    <property type="term" value="F:ribosomal large subunit binding"/>
    <property type="evidence" value="ECO:0007669"/>
    <property type="project" value="TreeGrafter"/>
</dbReference>
<dbReference type="NCBIfam" id="TIGR00090">
    <property type="entry name" value="rsfS_iojap_ybeB"/>
    <property type="match status" value="1"/>
</dbReference>
<dbReference type="PANTHER" id="PTHR21043">
    <property type="entry name" value="IOJAP SUPERFAMILY ORTHOLOG"/>
    <property type="match status" value="1"/>
</dbReference>
<dbReference type="GO" id="GO:0042256">
    <property type="term" value="P:cytosolic ribosome assembly"/>
    <property type="evidence" value="ECO:0007669"/>
    <property type="project" value="UniProtKB-UniRule"/>
</dbReference>
<dbReference type="Proteomes" id="UP000285970">
    <property type="component" value="Unassembled WGS sequence"/>
</dbReference>
<evidence type="ECO:0000256" key="1">
    <source>
        <dbReference type="ARBA" id="ARBA00010574"/>
    </source>
</evidence>
<sequence>MTASPNGIEMARIAAIAADAKAGEDLVALDVSDPLPLVDIFLLVTGRNERNVAAIADEVEEKLLEAGHKRLRREGRQESRWVLLDFGDLVVHVFHEQERVYYGLERLWKDCPVVPLELPAPASAD</sequence>
<dbReference type="PANTHER" id="PTHR21043:SF0">
    <property type="entry name" value="MITOCHONDRIAL ASSEMBLY OF RIBOSOMAL LARGE SUBUNIT PROTEIN 1"/>
    <property type="match status" value="1"/>
</dbReference>
<dbReference type="InterPro" id="IPR043519">
    <property type="entry name" value="NT_sf"/>
</dbReference>
<dbReference type="HAMAP" id="MF_01477">
    <property type="entry name" value="Iojap_RsfS"/>
    <property type="match status" value="1"/>
</dbReference>
<dbReference type="Pfam" id="PF02410">
    <property type="entry name" value="RsfS"/>
    <property type="match status" value="1"/>
</dbReference>
<dbReference type="RefSeq" id="WP_128217059.1">
    <property type="nucleotide sequence ID" value="NZ_JALXTR010000008.1"/>
</dbReference>
<comment type="function">
    <text evidence="2">Functions as a ribosomal silencing factor. Interacts with ribosomal protein uL14 (rplN), blocking formation of intersubunit bridge B8. Prevents association of the 30S and 50S ribosomal subunits and the formation of functional ribosomes, thus repressing translation.</text>
</comment>
<accession>A0A3S3LXW9</accession>
<dbReference type="GO" id="GO:0090071">
    <property type="term" value="P:negative regulation of ribosome biogenesis"/>
    <property type="evidence" value="ECO:0007669"/>
    <property type="project" value="UniProtKB-UniRule"/>
</dbReference>
<dbReference type="OrthoDB" id="9793681at2"/>
<dbReference type="GO" id="GO:0017148">
    <property type="term" value="P:negative regulation of translation"/>
    <property type="evidence" value="ECO:0007669"/>
    <property type="project" value="UniProtKB-UniRule"/>
</dbReference>
<keyword evidence="2" id="KW-0678">Repressor</keyword>
<reference evidence="3 4" key="1">
    <citation type="journal article" date="2018" name="Front. Microbiol.">
        <title>Novel Insights Into Bacterial Dimethylsulfoniopropionate Catabolism in the East China Sea.</title>
        <authorList>
            <person name="Liu J."/>
            <person name="Liu J."/>
            <person name="Zhang S.H."/>
            <person name="Liang J."/>
            <person name="Lin H."/>
            <person name="Song D."/>
            <person name="Yang G.P."/>
            <person name="Todd J.D."/>
            <person name="Zhang X.H."/>
        </authorList>
    </citation>
    <scope>NUCLEOTIDE SEQUENCE [LARGE SCALE GENOMIC DNA]</scope>
    <source>
        <strain evidence="3 4">ZYFD042</strain>
    </source>
</reference>
<dbReference type="SUPFAM" id="SSF81301">
    <property type="entry name" value="Nucleotidyltransferase"/>
    <property type="match status" value="1"/>
</dbReference>
<name>A0A3S3LXW9_9MICO</name>
<proteinExistence type="inferred from homology"/>
<gene>
    <name evidence="2 3" type="primary">rsfS</name>
    <name evidence="3" type="ORF">D8Y23_04955</name>
</gene>
<evidence type="ECO:0000313" key="3">
    <source>
        <dbReference type="EMBL" id="RWR20900.1"/>
    </source>
</evidence>
<dbReference type="Gene3D" id="3.30.460.10">
    <property type="entry name" value="Beta Polymerase, domain 2"/>
    <property type="match status" value="1"/>
</dbReference>
<comment type="subcellular location">
    <subcellularLocation>
        <location evidence="2">Cytoplasm</location>
    </subcellularLocation>
</comment>
<dbReference type="GO" id="GO:0005737">
    <property type="term" value="C:cytoplasm"/>
    <property type="evidence" value="ECO:0007669"/>
    <property type="project" value="UniProtKB-SubCell"/>
</dbReference>
<keyword evidence="2" id="KW-0810">Translation regulation</keyword>
<comment type="caution">
    <text evidence="3">The sequence shown here is derived from an EMBL/GenBank/DDBJ whole genome shotgun (WGS) entry which is preliminary data.</text>
</comment>
<keyword evidence="2" id="KW-0963">Cytoplasm</keyword>
<protein>
    <recommendedName>
        <fullName evidence="2">Ribosomal silencing factor RsfS</fullName>
    </recommendedName>
</protein>
<dbReference type="AlphaFoldDB" id="A0A3S3LXW9"/>
<evidence type="ECO:0000256" key="2">
    <source>
        <dbReference type="HAMAP-Rule" id="MF_01477"/>
    </source>
</evidence>